<sequence length="137" mass="15698">MVGTQGAPSSTFFDKDAISRGIFDMARKAKYLYRVKDWLLLAPVAEKLRLQDVSQLILDNLCLFCRADKRELPEEVRDCIEDRDWAKIQDLGLIELQHVPTVDRFLVTNFNGSSSQHGYGRCALRLTKIASLIYFTQ</sequence>
<protein>
    <submittedName>
        <fullName evidence="1">Uncharacterized protein</fullName>
    </submittedName>
</protein>
<dbReference type="Proteomes" id="UP000827133">
    <property type="component" value="Unassembled WGS sequence"/>
</dbReference>
<dbReference type="RefSeq" id="XP_044680131.1">
    <property type="nucleotide sequence ID" value="XM_044824474.1"/>
</dbReference>
<evidence type="ECO:0000313" key="1">
    <source>
        <dbReference type="EMBL" id="KAG9501131.1"/>
    </source>
</evidence>
<dbReference type="AlphaFoldDB" id="A0A9P8DFV4"/>
<evidence type="ECO:0000313" key="2">
    <source>
        <dbReference type="Proteomes" id="UP000827133"/>
    </source>
</evidence>
<keyword evidence="2" id="KW-1185">Reference proteome</keyword>
<comment type="caution">
    <text evidence="1">The sequence shown here is derived from an EMBL/GenBank/DDBJ whole genome shotgun (WGS) entry which is preliminary data.</text>
</comment>
<name>A0A9P8DFV4_9HYPO</name>
<proteinExistence type="predicted"/>
<organism evidence="1 2">
    <name type="scientific">Fusarium musae</name>
    <dbReference type="NCBI Taxonomy" id="1042133"/>
    <lineage>
        <taxon>Eukaryota</taxon>
        <taxon>Fungi</taxon>
        <taxon>Dikarya</taxon>
        <taxon>Ascomycota</taxon>
        <taxon>Pezizomycotina</taxon>
        <taxon>Sordariomycetes</taxon>
        <taxon>Hypocreomycetidae</taxon>
        <taxon>Hypocreales</taxon>
        <taxon>Nectriaceae</taxon>
        <taxon>Fusarium</taxon>
    </lineage>
</organism>
<gene>
    <name evidence="1" type="ORF">J7337_006815</name>
</gene>
<accession>A0A9P8DFV4</accession>
<dbReference type="KEGG" id="fmu:J7337_006815"/>
<dbReference type="EMBL" id="JAHBCI010000005">
    <property type="protein sequence ID" value="KAG9501131.1"/>
    <property type="molecule type" value="Genomic_DNA"/>
</dbReference>
<reference evidence="1" key="1">
    <citation type="journal article" date="2021" name="Mol. Plant Microbe Interact.">
        <title>Telomere to telomere genome assembly of Fusarium musae F31, causal agent of crown rot disease of banana.</title>
        <authorList>
            <person name="Degradi L."/>
            <person name="Tava V."/>
            <person name="Kunova A."/>
            <person name="Cortesi P."/>
            <person name="Saracchi M."/>
            <person name="Pasquali M."/>
        </authorList>
    </citation>
    <scope>NUCLEOTIDE SEQUENCE</scope>
    <source>
        <strain evidence="1">F31</strain>
    </source>
</reference>
<dbReference type="GeneID" id="68314671"/>